<dbReference type="InterPro" id="IPR006669">
    <property type="entry name" value="MgtE_transporter"/>
</dbReference>
<keyword evidence="7 9" id="KW-0472">Membrane</keyword>
<dbReference type="EMBL" id="WIND01000015">
    <property type="protein sequence ID" value="MSU91037.1"/>
    <property type="molecule type" value="Genomic_DNA"/>
</dbReference>
<evidence type="ECO:0000256" key="5">
    <source>
        <dbReference type="ARBA" id="ARBA00022842"/>
    </source>
</evidence>
<comment type="caution">
    <text evidence="12">The sequence shown here is derived from an EMBL/GenBank/DDBJ whole genome shotgun (WGS) entry which is preliminary data.</text>
</comment>
<dbReference type="SMART" id="SM00924">
    <property type="entry name" value="MgtE_N"/>
    <property type="match status" value="1"/>
</dbReference>
<protein>
    <recommendedName>
        <fullName evidence="9">Magnesium transporter MgtE</fullName>
    </recommendedName>
</protein>
<evidence type="ECO:0000256" key="3">
    <source>
        <dbReference type="ARBA" id="ARBA00022448"/>
    </source>
</evidence>
<dbReference type="SUPFAM" id="SSF158791">
    <property type="entry name" value="MgtE N-terminal domain-like"/>
    <property type="match status" value="1"/>
</dbReference>
<evidence type="ECO:0000256" key="6">
    <source>
        <dbReference type="ARBA" id="ARBA00022989"/>
    </source>
</evidence>
<evidence type="ECO:0000256" key="8">
    <source>
        <dbReference type="PROSITE-ProRule" id="PRU00703"/>
    </source>
</evidence>
<dbReference type="Gene3D" id="1.25.60.10">
    <property type="entry name" value="MgtE N-terminal domain-like"/>
    <property type="match status" value="1"/>
</dbReference>
<feature type="transmembrane region" description="Helical" evidence="9">
    <location>
        <begin position="303"/>
        <end position="323"/>
    </location>
</feature>
<proteinExistence type="inferred from homology"/>
<dbReference type="GO" id="GO:0015095">
    <property type="term" value="F:magnesium ion transmembrane transporter activity"/>
    <property type="evidence" value="ECO:0007669"/>
    <property type="project" value="UniProtKB-UniRule"/>
</dbReference>
<evidence type="ECO:0000256" key="4">
    <source>
        <dbReference type="ARBA" id="ARBA00022692"/>
    </source>
</evidence>
<dbReference type="InterPro" id="IPR036739">
    <property type="entry name" value="SLC41_membr_dom_sf"/>
</dbReference>
<feature type="transmembrane region" description="Helical" evidence="9">
    <location>
        <begin position="377"/>
        <end position="400"/>
    </location>
</feature>
<dbReference type="InterPro" id="IPR000644">
    <property type="entry name" value="CBS_dom"/>
</dbReference>
<feature type="compositionally biased region" description="Basic and acidic residues" evidence="10">
    <location>
        <begin position="9"/>
        <end position="20"/>
    </location>
</feature>
<organism evidence="12 13">
    <name type="scientific">Halovulum marinum</name>
    <dbReference type="NCBI Taxonomy" id="2662447"/>
    <lineage>
        <taxon>Bacteria</taxon>
        <taxon>Pseudomonadati</taxon>
        <taxon>Pseudomonadota</taxon>
        <taxon>Alphaproteobacteria</taxon>
        <taxon>Rhodobacterales</taxon>
        <taxon>Paracoccaceae</taxon>
        <taxon>Halovulum</taxon>
    </lineage>
</organism>
<name>A0A6L5Z3D2_9RHOB</name>
<dbReference type="PROSITE" id="PS51371">
    <property type="entry name" value="CBS"/>
    <property type="match status" value="1"/>
</dbReference>
<keyword evidence="9" id="KW-1003">Cell membrane</keyword>
<dbReference type="PANTHER" id="PTHR43773">
    <property type="entry name" value="MAGNESIUM TRANSPORTER MGTE"/>
    <property type="match status" value="1"/>
</dbReference>
<sequence>MSDETPGPDPERAETEDRGDAYGLDAAQVDAILAAVEAGAQDRLLELLAPLHAADTADLLEQIGPADREKLIRLWGDGFDGEVLTELEEGVRDEVLEVLDRKTLAQAVQDMETDDLVYLVEDLEAEEQDQILQHLEDADRHAVEASLQYDEDTAGRLMSREMVICPPHWTVGDAIDFMRAHEDLPETFYKVILADARMHVVGTVALGTIMAHRRDTALRELADTSPRLIPVDQSYEDVAYAFNQYHMVSAPVVDGDGRLVGVITIDDAMEVLEDEAEEDMKLLAGVGDEEISDTVWETARARFPWLAVNLVTAIVASLVISLFEATIAAIVALAVLMPIVASMGGNAATQTLTVAVRALATRDLTRANAMRIVRREALVGAGNGIAFALIVGVVGVIWFGTPMLGVVLGVAMVINLFVAGLSGILIPMALSKLGIDPALASGTFVTTVTDVVGFFAFLGLAAALLL</sequence>
<keyword evidence="4 9" id="KW-0812">Transmembrane</keyword>
<evidence type="ECO:0000313" key="12">
    <source>
        <dbReference type="EMBL" id="MSU91037.1"/>
    </source>
</evidence>
<dbReference type="Pfam" id="PF00571">
    <property type="entry name" value="CBS"/>
    <property type="match status" value="2"/>
</dbReference>
<dbReference type="Proteomes" id="UP000474957">
    <property type="component" value="Unassembled WGS sequence"/>
</dbReference>
<keyword evidence="8" id="KW-0129">CBS domain</keyword>
<dbReference type="AlphaFoldDB" id="A0A6L5Z3D2"/>
<keyword evidence="9" id="KW-0479">Metal-binding</keyword>
<evidence type="ECO:0000256" key="2">
    <source>
        <dbReference type="ARBA" id="ARBA00009749"/>
    </source>
</evidence>
<dbReference type="SUPFAM" id="SSF54631">
    <property type="entry name" value="CBS-domain pair"/>
    <property type="match status" value="1"/>
</dbReference>
<feature type="transmembrane region" description="Helical" evidence="9">
    <location>
        <begin position="406"/>
        <end position="426"/>
    </location>
</feature>
<keyword evidence="13" id="KW-1185">Reference proteome</keyword>
<feature type="transmembrane region" description="Helical" evidence="9">
    <location>
        <begin position="329"/>
        <end position="356"/>
    </location>
</feature>
<feature type="transmembrane region" description="Helical" evidence="9">
    <location>
        <begin position="438"/>
        <end position="465"/>
    </location>
</feature>
<comment type="subunit">
    <text evidence="9">Homodimer.</text>
</comment>
<keyword evidence="3 9" id="KW-0813">Transport</keyword>
<reference evidence="12 13" key="1">
    <citation type="submission" date="2019-10" db="EMBL/GenBank/DDBJ databases">
        <title>Cognatihalovulum marinum gen. nov. sp. nov., a new member of the family Rhodobacteraceae isolated from deep seawater of the Northwest Indian Ocean.</title>
        <authorList>
            <person name="Ruan C."/>
            <person name="Wang J."/>
            <person name="Zheng X."/>
            <person name="Song L."/>
            <person name="Zhu Y."/>
            <person name="Huang Y."/>
            <person name="Lu Z."/>
            <person name="Du W."/>
            <person name="Huang L."/>
            <person name="Dai X."/>
        </authorList>
    </citation>
    <scope>NUCLEOTIDE SEQUENCE [LARGE SCALE GENOMIC DNA]</scope>
    <source>
        <strain evidence="12 13">2CG4</strain>
    </source>
</reference>
<evidence type="ECO:0000256" key="9">
    <source>
        <dbReference type="RuleBase" id="RU362011"/>
    </source>
</evidence>
<dbReference type="InterPro" id="IPR038076">
    <property type="entry name" value="MgtE_N_sf"/>
</dbReference>
<dbReference type="GO" id="GO:0005886">
    <property type="term" value="C:plasma membrane"/>
    <property type="evidence" value="ECO:0007669"/>
    <property type="project" value="UniProtKB-SubCell"/>
</dbReference>
<evidence type="ECO:0000256" key="7">
    <source>
        <dbReference type="ARBA" id="ARBA00023136"/>
    </source>
</evidence>
<comment type="function">
    <text evidence="9">Acts as a magnesium transporter.</text>
</comment>
<dbReference type="InterPro" id="IPR006668">
    <property type="entry name" value="Mg_transptr_MgtE_intracell_dom"/>
</dbReference>
<keyword evidence="6 9" id="KW-1133">Transmembrane helix</keyword>
<dbReference type="SUPFAM" id="SSF161093">
    <property type="entry name" value="MgtE membrane domain-like"/>
    <property type="match status" value="1"/>
</dbReference>
<dbReference type="CDD" id="cd04606">
    <property type="entry name" value="CBS_pair_Mg_transporter"/>
    <property type="match status" value="1"/>
</dbReference>
<feature type="domain" description="CBS" evidence="11">
    <location>
        <begin position="222"/>
        <end position="278"/>
    </location>
</feature>
<comment type="similarity">
    <text evidence="2 9">Belongs to the SLC41A transporter family.</text>
</comment>
<dbReference type="PANTHER" id="PTHR43773:SF1">
    <property type="entry name" value="MAGNESIUM TRANSPORTER MGTE"/>
    <property type="match status" value="1"/>
</dbReference>
<dbReference type="RefSeq" id="WP_154447794.1">
    <property type="nucleotide sequence ID" value="NZ_WIND01000015.1"/>
</dbReference>
<evidence type="ECO:0000256" key="1">
    <source>
        <dbReference type="ARBA" id="ARBA00004141"/>
    </source>
</evidence>
<evidence type="ECO:0000313" key="13">
    <source>
        <dbReference type="Proteomes" id="UP000474957"/>
    </source>
</evidence>
<dbReference type="GO" id="GO:0046872">
    <property type="term" value="F:metal ion binding"/>
    <property type="evidence" value="ECO:0007669"/>
    <property type="project" value="UniProtKB-KW"/>
</dbReference>
<comment type="subcellular location">
    <subcellularLocation>
        <location evidence="9">Cell membrane</location>
        <topology evidence="9">Multi-pass membrane protein</topology>
    </subcellularLocation>
    <subcellularLocation>
        <location evidence="1">Membrane</location>
        <topology evidence="1">Multi-pass membrane protein</topology>
    </subcellularLocation>
</comment>
<dbReference type="Pfam" id="PF01769">
    <property type="entry name" value="MgtE"/>
    <property type="match status" value="1"/>
</dbReference>
<accession>A0A6L5Z3D2</accession>
<dbReference type="SMART" id="SM00116">
    <property type="entry name" value="CBS"/>
    <property type="match status" value="2"/>
</dbReference>
<keyword evidence="5 9" id="KW-0460">Magnesium</keyword>
<gene>
    <name evidence="12" type="primary">mgtE</name>
    <name evidence="12" type="ORF">GE300_15720</name>
</gene>
<evidence type="ECO:0000259" key="11">
    <source>
        <dbReference type="PROSITE" id="PS51371"/>
    </source>
</evidence>
<dbReference type="Gene3D" id="1.10.357.20">
    <property type="entry name" value="SLC41 divalent cation transporters, integral membrane domain"/>
    <property type="match status" value="1"/>
</dbReference>
<dbReference type="InterPro" id="IPR046342">
    <property type="entry name" value="CBS_dom_sf"/>
</dbReference>
<feature type="region of interest" description="Disordered" evidence="10">
    <location>
        <begin position="1"/>
        <end position="20"/>
    </location>
</feature>
<dbReference type="NCBIfam" id="TIGR00400">
    <property type="entry name" value="mgtE"/>
    <property type="match status" value="1"/>
</dbReference>
<dbReference type="InterPro" id="IPR006667">
    <property type="entry name" value="SLC41_membr_dom"/>
</dbReference>
<evidence type="ECO:0000256" key="10">
    <source>
        <dbReference type="SAM" id="MobiDB-lite"/>
    </source>
</evidence>
<dbReference type="Pfam" id="PF03448">
    <property type="entry name" value="MgtE_N"/>
    <property type="match status" value="1"/>
</dbReference>
<dbReference type="Gene3D" id="3.10.580.10">
    <property type="entry name" value="CBS-domain"/>
    <property type="match status" value="1"/>
</dbReference>